<reference evidence="2" key="1">
    <citation type="submission" date="2016-03" db="EMBL/GenBank/DDBJ databases">
        <authorList>
            <person name="Ploux O."/>
        </authorList>
    </citation>
    <scope>NUCLEOTIDE SEQUENCE [LARGE SCALE GENOMIC DNA]</scope>
</reference>
<dbReference type="RefSeq" id="YP_009274461.1">
    <property type="nucleotide sequence ID" value="NC_030917.1"/>
</dbReference>
<dbReference type="PANTHER" id="PTHR34408">
    <property type="entry name" value="FAMILY PROTEIN, PUTATIVE-RELATED"/>
    <property type="match status" value="1"/>
</dbReference>
<dbReference type="EMBL" id="KU998245">
    <property type="protein sequence ID" value="ANA86379.1"/>
    <property type="molecule type" value="Genomic_DNA"/>
</dbReference>
<name>A0A160DEU2_9CAUD</name>
<gene>
    <name evidence="1" type="primary">44</name>
    <name evidence="1" type="ORF">PBI_ONEUP_44</name>
</gene>
<keyword evidence="2" id="KW-1185">Reference proteome</keyword>
<protein>
    <submittedName>
        <fullName evidence="1">Lysin A</fullName>
    </submittedName>
</protein>
<accession>A0A160DEU2</accession>
<dbReference type="GeneID" id="28800502"/>
<dbReference type="InterPro" id="IPR052354">
    <property type="entry name" value="Cell_Wall_Dynamics_Protein"/>
</dbReference>
<dbReference type="Gene3D" id="1.10.530.10">
    <property type="match status" value="1"/>
</dbReference>
<dbReference type="Proteomes" id="UP000204609">
    <property type="component" value="Segment"/>
</dbReference>
<proteinExistence type="predicted"/>
<evidence type="ECO:0000313" key="2">
    <source>
        <dbReference type="Proteomes" id="UP000204609"/>
    </source>
</evidence>
<dbReference type="PANTHER" id="PTHR34408:SF1">
    <property type="entry name" value="GLYCOSYL HYDROLASE FAMILY 19 DOMAIN-CONTAINING PROTEIN HI_1415"/>
    <property type="match status" value="1"/>
</dbReference>
<evidence type="ECO:0000313" key="1">
    <source>
        <dbReference type="EMBL" id="ANA86379.1"/>
    </source>
</evidence>
<dbReference type="KEGG" id="vg:28800502"/>
<dbReference type="InterPro" id="IPR023346">
    <property type="entry name" value="Lysozyme-like_dom_sf"/>
</dbReference>
<organism evidence="1 2">
    <name type="scientific">Gordonia phage OneUp</name>
    <dbReference type="NCBI Taxonomy" id="1838074"/>
    <lineage>
        <taxon>Viruses</taxon>
        <taxon>Duplodnaviria</taxon>
        <taxon>Heunggongvirae</taxon>
        <taxon>Uroviricota</taxon>
        <taxon>Caudoviricetes</taxon>
        <taxon>Oneupvirus</taxon>
        <taxon>Oneupvirus oneup</taxon>
    </lineage>
</organism>
<sequence length="315" mass="34366">MDAKTLSKAMGGSMPMSHYEGLVDEFNQALVLAGCNTVNRVAMFCAQVGHESLGLKWMVELWGPTSDQVSYEGRRDLGNTQPGDGYRFRGRGPLMLTGRGNYTRMSKWAFEKGLVDSADYYVRNPDAVATNFHSAVYYWTVERNMNPYADAGDINGATRAVNGGLNNLADRVNRWKLCRDLGNALLPTKGLFMSIDEKSLSANAAQNGPASTWDKTPAQLAAEYDANNKGQWARTAIEKAAYVLGLRRASISPYREHNGPVGDVGDMVAWTDGRVHALYYELGAMFGDPESVDVIRAQAGKGSTRAAALLKYIGA</sequence>
<dbReference type="OrthoDB" id="2438at10239"/>
<dbReference type="SUPFAM" id="SSF53955">
    <property type="entry name" value="Lysozyme-like"/>
    <property type="match status" value="1"/>
</dbReference>